<dbReference type="InterPro" id="IPR004843">
    <property type="entry name" value="Calcineurin-like_PHP"/>
</dbReference>
<dbReference type="SUPFAM" id="SSF56300">
    <property type="entry name" value="Metallo-dependent phosphatases"/>
    <property type="match status" value="1"/>
</dbReference>
<keyword evidence="3" id="KW-0269">Exonuclease</keyword>
<evidence type="ECO:0000256" key="2">
    <source>
        <dbReference type="ARBA" id="ARBA00022801"/>
    </source>
</evidence>
<proteinExistence type="predicted"/>
<sequence>MRLVHLSDLHLGFRQYQRLTPAGANQREVDVARTFERTIERVIARRPDLVLIAGDVFHAVRPSNPAILHAFRQFTRLRVALPDTLVVMVAGNHDAPKTSETGCILRLFTELGVHVVDAVADRLHFPERDLSILAVPDAPTATRPVFAPDGTARWNVLLVHGEVEGILPKEAVATDRASIEITREELRAPEWSYVALGHYHVYRAVAPNAFYSGSIDYTSANAWGEVHEERAAGISGKGFIERDLVTGEHTFHPIEPSRPLLELPEIVAKGMSSAELDAAIRATVEQAPGGIDDKIVRLVVRDVPRHIARELDHKALREFKRRALHFHLLTYKPDVQREGVGGAPGRRPSLPDIVREKLRTRLLPSDVDRDALVALGLRYLEEADALVATEPALVTTAEEVE</sequence>
<protein>
    <submittedName>
        <fullName evidence="5">Nuclease SbcCD subunit D</fullName>
    </submittedName>
</protein>
<evidence type="ECO:0000256" key="3">
    <source>
        <dbReference type="ARBA" id="ARBA00022839"/>
    </source>
</evidence>
<accession>A0AA37V727</accession>
<feature type="domain" description="Calcineurin-like phosphoesterase" evidence="4">
    <location>
        <begin position="1"/>
        <end position="202"/>
    </location>
</feature>
<evidence type="ECO:0000256" key="1">
    <source>
        <dbReference type="ARBA" id="ARBA00022722"/>
    </source>
</evidence>
<dbReference type="AlphaFoldDB" id="A0AA37V727"/>
<keyword evidence="1" id="KW-0540">Nuclease</keyword>
<comment type="caution">
    <text evidence="5">The sequence shown here is derived from an EMBL/GenBank/DDBJ whole genome shotgun (WGS) entry which is preliminary data.</text>
</comment>
<dbReference type="RefSeq" id="WP_284350536.1">
    <property type="nucleotide sequence ID" value="NZ_BRXS01000004.1"/>
</dbReference>
<dbReference type="EMBL" id="BRXS01000004">
    <property type="protein sequence ID" value="GLC26066.1"/>
    <property type="molecule type" value="Genomic_DNA"/>
</dbReference>
<dbReference type="PANTHER" id="PTHR30337">
    <property type="entry name" value="COMPONENT OF ATP-DEPENDENT DSDNA EXONUCLEASE"/>
    <property type="match status" value="1"/>
</dbReference>
<gene>
    <name evidence="5" type="primary">sbcD</name>
    <name evidence="5" type="ORF">rosag_25790</name>
</gene>
<dbReference type="InterPro" id="IPR041796">
    <property type="entry name" value="Mre11_N"/>
</dbReference>
<dbReference type="CDD" id="cd00840">
    <property type="entry name" value="MPP_Mre11_N"/>
    <property type="match status" value="1"/>
</dbReference>
<dbReference type="InterPro" id="IPR050535">
    <property type="entry name" value="DNA_Repair-Maintenance_Comp"/>
</dbReference>
<dbReference type="Proteomes" id="UP001161325">
    <property type="component" value="Unassembled WGS sequence"/>
</dbReference>
<dbReference type="Gene3D" id="3.60.21.10">
    <property type="match status" value="1"/>
</dbReference>
<keyword evidence="6" id="KW-1185">Reference proteome</keyword>
<dbReference type="PANTHER" id="PTHR30337:SF0">
    <property type="entry name" value="NUCLEASE SBCCD SUBUNIT D"/>
    <property type="match status" value="1"/>
</dbReference>
<keyword evidence="2" id="KW-0378">Hydrolase</keyword>
<dbReference type="Pfam" id="PF00149">
    <property type="entry name" value="Metallophos"/>
    <property type="match status" value="1"/>
</dbReference>
<evidence type="ECO:0000259" key="4">
    <source>
        <dbReference type="Pfam" id="PF00149"/>
    </source>
</evidence>
<dbReference type="GO" id="GO:0004527">
    <property type="term" value="F:exonuclease activity"/>
    <property type="evidence" value="ECO:0007669"/>
    <property type="project" value="UniProtKB-KW"/>
</dbReference>
<evidence type="ECO:0000313" key="5">
    <source>
        <dbReference type="EMBL" id="GLC26066.1"/>
    </source>
</evidence>
<evidence type="ECO:0000313" key="6">
    <source>
        <dbReference type="Proteomes" id="UP001161325"/>
    </source>
</evidence>
<reference evidence="5" key="1">
    <citation type="submission" date="2022-08" db="EMBL/GenBank/DDBJ databases">
        <title>Draft genome sequencing of Roseisolibacter agri AW1220.</title>
        <authorList>
            <person name="Tobiishi Y."/>
            <person name="Tonouchi A."/>
        </authorList>
    </citation>
    <scope>NUCLEOTIDE SEQUENCE</scope>
    <source>
        <strain evidence="5">AW1220</strain>
    </source>
</reference>
<name>A0AA37V727_9BACT</name>
<dbReference type="InterPro" id="IPR029052">
    <property type="entry name" value="Metallo-depent_PP-like"/>
</dbReference>
<organism evidence="5 6">
    <name type="scientific">Roseisolibacter agri</name>
    <dbReference type="NCBI Taxonomy" id="2014610"/>
    <lineage>
        <taxon>Bacteria</taxon>
        <taxon>Pseudomonadati</taxon>
        <taxon>Gemmatimonadota</taxon>
        <taxon>Gemmatimonadia</taxon>
        <taxon>Gemmatimonadales</taxon>
        <taxon>Gemmatimonadaceae</taxon>
        <taxon>Roseisolibacter</taxon>
    </lineage>
</organism>